<dbReference type="NCBIfam" id="TIGR04294">
    <property type="entry name" value="pre_pil_HX9DG"/>
    <property type="match status" value="1"/>
</dbReference>
<evidence type="ECO:0000313" key="4">
    <source>
        <dbReference type="Proteomes" id="UP000317238"/>
    </source>
</evidence>
<dbReference type="PROSITE" id="PS00409">
    <property type="entry name" value="PROKAR_NTER_METHYL"/>
    <property type="match status" value="1"/>
</dbReference>
<dbReference type="NCBIfam" id="TIGR02532">
    <property type="entry name" value="IV_pilin_GFxxxE"/>
    <property type="match status" value="1"/>
</dbReference>
<comment type="caution">
    <text evidence="3">The sequence shown here is derived from an EMBL/GenBank/DDBJ whole genome shotgun (WGS) entry which is preliminary data.</text>
</comment>
<dbReference type="PANTHER" id="PTHR30093">
    <property type="entry name" value="GENERAL SECRETION PATHWAY PROTEIN G"/>
    <property type="match status" value="1"/>
</dbReference>
<dbReference type="Proteomes" id="UP000317238">
    <property type="component" value="Unassembled WGS sequence"/>
</dbReference>
<dbReference type="Pfam" id="PF07963">
    <property type="entry name" value="N_methyl"/>
    <property type="match status" value="1"/>
</dbReference>
<organism evidence="3 4">
    <name type="scientific">Crateriforma conspicua</name>
    <dbReference type="NCBI Taxonomy" id="2527996"/>
    <lineage>
        <taxon>Bacteria</taxon>
        <taxon>Pseudomonadati</taxon>
        <taxon>Planctomycetota</taxon>
        <taxon>Planctomycetia</taxon>
        <taxon>Planctomycetales</taxon>
        <taxon>Planctomycetaceae</taxon>
        <taxon>Crateriforma</taxon>
    </lineage>
</organism>
<evidence type="ECO:0000313" key="3">
    <source>
        <dbReference type="EMBL" id="TWT68511.1"/>
    </source>
</evidence>
<reference evidence="3 4" key="1">
    <citation type="submission" date="2019-02" db="EMBL/GenBank/DDBJ databases">
        <title>Deep-cultivation of Planctomycetes and their phenomic and genomic characterization uncovers novel biology.</title>
        <authorList>
            <person name="Wiegand S."/>
            <person name="Jogler M."/>
            <person name="Boedeker C."/>
            <person name="Pinto D."/>
            <person name="Vollmers J."/>
            <person name="Rivas-Marin E."/>
            <person name="Kohn T."/>
            <person name="Peeters S.H."/>
            <person name="Heuer A."/>
            <person name="Rast P."/>
            <person name="Oberbeckmann S."/>
            <person name="Bunk B."/>
            <person name="Jeske O."/>
            <person name="Meyerdierks A."/>
            <person name="Storesund J.E."/>
            <person name="Kallscheuer N."/>
            <person name="Luecker S."/>
            <person name="Lage O.M."/>
            <person name="Pohl T."/>
            <person name="Merkel B.J."/>
            <person name="Hornburger P."/>
            <person name="Mueller R.-W."/>
            <person name="Bruemmer F."/>
            <person name="Labrenz M."/>
            <person name="Spormann A.M."/>
            <person name="Op Den Camp H."/>
            <person name="Overmann J."/>
            <person name="Amann R."/>
            <person name="Jetten M.S.M."/>
            <person name="Mascher T."/>
            <person name="Medema M.H."/>
            <person name="Devos D.P."/>
            <person name="Kaster A.-K."/>
            <person name="Ovreas L."/>
            <person name="Rohde M."/>
            <person name="Galperin M.Y."/>
            <person name="Jogler C."/>
        </authorList>
    </citation>
    <scope>NUCLEOTIDE SEQUENCE [LARGE SCALE GENOMIC DNA]</scope>
    <source>
        <strain evidence="3 4">Pan14r</strain>
    </source>
</reference>
<gene>
    <name evidence="3" type="ORF">Pan14r_07570</name>
</gene>
<feature type="compositionally biased region" description="Low complexity" evidence="1">
    <location>
        <begin position="368"/>
        <end position="387"/>
    </location>
</feature>
<feature type="domain" description="DUF1559" evidence="2">
    <location>
        <begin position="37"/>
        <end position="357"/>
    </location>
</feature>
<dbReference type="PANTHER" id="PTHR30093:SF2">
    <property type="entry name" value="TYPE II SECRETION SYSTEM PROTEIN H"/>
    <property type="match status" value="1"/>
</dbReference>
<proteinExistence type="predicted"/>
<keyword evidence="4" id="KW-1185">Reference proteome</keyword>
<feature type="region of interest" description="Disordered" evidence="1">
    <location>
        <begin position="267"/>
        <end position="290"/>
    </location>
</feature>
<accession>A0A5C5Y1L0</accession>
<feature type="region of interest" description="Disordered" evidence="1">
    <location>
        <begin position="368"/>
        <end position="389"/>
    </location>
</feature>
<dbReference type="InterPro" id="IPR011453">
    <property type="entry name" value="DUF1559"/>
</dbReference>
<dbReference type="InterPro" id="IPR027558">
    <property type="entry name" value="Pre_pil_HX9DG_C"/>
</dbReference>
<dbReference type="InterPro" id="IPR012902">
    <property type="entry name" value="N_methyl_site"/>
</dbReference>
<dbReference type="SUPFAM" id="SSF54523">
    <property type="entry name" value="Pili subunits"/>
    <property type="match status" value="1"/>
</dbReference>
<protein>
    <recommendedName>
        <fullName evidence="2">DUF1559 domain-containing protein</fullName>
    </recommendedName>
</protein>
<evidence type="ECO:0000256" key="1">
    <source>
        <dbReference type="SAM" id="MobiDB-lite"/>
    </source>
</evidence>
<dbReference type="InterPro" id="IPR045584">
    <property type="entry name" value="Pilin-like"/>
</dbReference>
<dbReference type="Gene3D" id="3.30.700.10">
    <property type="entry name" value="Glycoprotein, Type 4 Pilin"/>
    <property type="match status" value="1"/>
</dbReference>
<evidence type="ECO:0000259" key="2">
    <source>
        <dbReference type="Pfam" id="PF07596"/>
    </source>
</evidence>
<dbReference type="AlphaFoldDB" id="A0A5C5Y1L0"/>
<name>A0A5C5Y1L0_9PLAN</name>
<dbReference type="Pfam" id="PF07596">
    <property type="entry name" value="SBP_bac_10"/>
    <property type="match status" value="1"/>
</dbReference>
<dbReference type="EMBL" id="SJPL01000001">
    <property type="protein sequence ID" value="TWT68511.1"/>
    <property type="molecule type" value="Genomic_DNA"/>
</dbReference>
<sequence length="404" mass="43693">MGIRVSNRRFTGFTLVELLVVIAIIGVLVGLLLPAVQAAREAARRMSCSNNMKQIGLAIHNYHSAFQSMPMQAGGTFHPTSNGNPGGTNLTDNNRRRLSWLIPILPYIEQQPLWDQISNPLDVNQDGVVDYQAMGPRPWDGSYTPWRTELSSYRCPSDTGTGAPAMARTNYACCIGDGTDWVNHGFWRGSWDQGHIAKANAANRGAFYNRRRMAFRDITDGLSNTIAAGEIASDAGDSDVRTQPYFGIGWDTIHNNPSSCEDLRNPLKPTQWDPNQVGATANPGGRSTGWRRGYRWSDSVPIYTSFTTILPPNREVCIGGSGDFDTGAVSPSSRHPGGVHVVMADGAVKFIADSIDAGDSTHPSVRLNSGINSSYPGSSPGSPSPYGVWGALGTRASKESIEDF</sequence>